<keyword evidence="3" id="KW-1185">Reference proteome</keyword>
<protein>
    <recommendedName>
        <fullName evidence="1">F-box domain-containing protein</fullName>
    </recommendedName>
</protein>
<proteinExistence type="predicted"/>
<evidence type="ECO:0000313" key="2">
    <source>
        <dbReference type="EMBL" id="PVH96745.1"/>
    </source>
</evidence>
<sequence>MDTTEDLLAKMAKLKLLSLPTEVLIIVASQNLPNADLANLSLTCRKLYPIAQESLYSPLNVHRKNLAALVRNVVAQPELLARTTELFFNEGNGNAVPEIGFREEDTEPWVRALQEAFEETSEDSAASFREMIGTPEGPYVAAMALLFAKMPKLKVLYVRNTLGPLRHPPRWPYRERLQSSLTFLLFPSPEALEAPMAMWKRKMLALLHSNLEEFYVSSFRDNRFNGHTNHQCMFPFTNLKRVGLDSYNMHVASNSYVDWPVPEGVHAEILPPSLEYLSVTFTEPEVRDGITTASLDEHDFQLEWIDNLLRYKTLKNFPSLKTIEVLYHGNFEALVVLLTAMVDEAHFPGQTGTDPEGWNLAMLKQLIKRWRDSSVEVIFRVKDKSKAVSCEDLMDLMEPLDDIVEKDWTATFIKMFGPNTTAKAQEHWWCTDHLIPRHEG</sequence>
<dbReference type="InterPro" id="IPR001810">
    <property type="entry name" value="F-box_dom"/>
</dbReference>
<dbReference type="OrthoDB" id="3768945at2759"/>
<accession>A0A2V1DFD3</accession>
<dbReference type="AlphaFoldDB" id="A0A2V1DFD3"/>
<name>A0A2V1DFD3_9PLEO</name>
<gene>
    <name evidence="2" type="ORF">DM02DRAFT_687061</name>
</gene>
<feature type="domain" description="F-box" evidence="1">
    <location>
        <begin position="17"/>
        <end position="56"/>
    </location>
</feature>
<dbReference type="Proteomes" id="UP000244855">
    <property type="component" value="Unassembled WGS sequence"/>
</dbReference>
<organism evidence="2 3">
    <name type="scientific">Periconia macrospinosa</name>
    <dbReference type="NCBI Taxonomy" id="97972"/>
    <lineage>
        <taxon>Eukaryota</taxon>
        <taxon>Fungi</taxon>
        <taxon>Dikarya</taxon>
        <taxon>Ascomycota</taxon>
        <taxon>Pezizomycotina</taxon>
        <taxon>Dothideomycetes</taxon>
        <taxon>Pleosporomycetidae</taxon>
        <taxon>Pleosporales</taxon>
        <taxon>Massarineae</taxon>
        <taxon>Periconiaceae</taxon>
        <taxon>Periconia</taxon>
    </lineage>
</organism>
<evidence type="ECO:0000313" key="3">
    <source>
        <dbReference type="Proteomes" id="UP000244855"/>
    </source>
</evidence>
<evidence type="ECO:0000259" key="1">
    <source>
        <dbReference type="Pfam" id="PF12937"/>
    </source>
</evidence>
<dbReference type="Pfam" id="PF12937">
    <property type="entry name" value="F-box-like"/>
    <property type="match status" value="1"/>
</dbReference>
<reference evidence="2 3" key="1">
    <citation type="journal article" date="2018" name="Sci. Rep.">
        <title>Comparative genomics provides insights into the lifestyle and reveals functional heterogeneity of dark septate endophytic fungi.</title>
        <authorList>
            <person name="Knapp D.G."/>
            <person name="Nemeth J.B."/>
            <person name="Barry K."/>
            <person name="Hainaut M."/>
            <person name="Henrissat B."/>
            <person name="Johnson J."/>
            <person name="Kuo A."/>
            <person name="Lim J.H.P."/>
            <person name="Lipzen A."/>
            <person name="Nolan M."/>
            <person name="Ohm R.A."/>
            <person name="Tamas L."/>
            <person name="Grigoriev I.V."/>
            <person name="Spatafora J.W."/>
            <person name="Nagy L.G."/>
            <person name="Kovacs G.M."/>
        </authorList>
    </citation>
    <scope>NUCLEOTIDE SEQUENCE [LARGE SCALE GENOMIC DNA]</scope>
    <source>
        <strain evidence="2 3">DSE2036</strain>
    </source>
</reference>
<dbReference type="EMBL" id="KZ805456">
    <property type="protein sequence ID" value="PVH96745.1"/>
    <property type="molecule type" value="Genomic_DNA"/>
</dbReference>